<dbReference type="SUPFAM" id="SSF143212">
    <property type="entry name" value="Rv2632c-like"/>
    <property type="match status" value="1"/>
</dbReference>
<reference evidence="2 3" key="1">
    <citation type="submission" date="2015-10" db="EMBL/GenBank/DDBJ databases">
        <title>Draft genome sequence of Streptomyces longwoodensis DSM 41677, type strain for the species Streptomyces longwoodensis.</title>
        <authorList>
            <person name="Ruckert C."/>
            <person name="Winkler A."/>
            <person name="Kalinowski J."/>
            <person name="Kampfer P."/>
            <person name="Glaeser S."/>
        </authorList>
    </citation>
    <scope>NUCLEOTIDE SEQUENCE [LARGE SCALE GENOMIC DNA]</scope>
    <source>
        <strain evidence="2 3">DSM 41677</strain>
    </source>
</reference>
<evidence type="ECO:0008006" key="4">
    <source>
        <dbReference type="Google" id="ProtNLM"/>
    </source>
</evidence>
<keyword evidence="3" id="KW-1185">Reference proteome</keyword>
<sequence length="92" mass="9730">MDTVEGKQWTVRVHITEDGDETRARAVLSGRDTSGVTGSGVAHRNPDDPPAPEIGDELAVCRALEDLAARLRTLAADGAARPPSPARAWSVD</sequence>
<dbReference type="InterPro" id="IPR015057">
    <property type="entry name" value="Rv2632c-like"/>
</dbReference>
<evidence type="ECO:0000313" key="2">
    <source>
        <dbReference type="EMBL" id="KUN32893.1"/>
    </source>
</evidence>
<evidence type="ECO:0000313" key="3">
    <source>
        <dbReference type="Proteomes" id="UP000053271"/>
    </source>
</evidence>
<dbReference type="STRING" id="68231.AQJ30_36140"/>
<dbReference type="Proteomes" id="UP000053271">
    <property type="component" value="Unassembled WGS sequence"/>
</dbReference>
<protein>
    <recommendedName>
        <fullName evidence="4">DUF1876 domain-containing protein</fullName>
    </recommendedName>
</protein>
<feature type="region of interest" description="Disordered" evidence="1">
    <location>
        <begin position="29"/>
        <end position="52"/>
    </location>
</feature>
<dbReference type="InterPro" id="IPR038070">
    <property type="entry name" value="Rv2632c-like_sf"/>
</dbReference>
<name>A0A117QK81_9ACTN</name>
<gene>
    <name evidence="2" type="ORF">AQJ30_36140</name>
</gene>
<dbReference type="EMBL" id="LMWS01000061">
    <property type="protein sequence ID" value="KUN32893.1"/>
    <property type="molecule type" value="Genomic_DNA"/>
</dbReference>
<accession>A0A117QK81</accession>
<organism evidence="2 3">
    <name type="scientific">Streptomyces longwoodensis</name>
    <dbReference type="NCBI Taxonomy" id="68231"/>
    <lineage>
        <taxon>Bacteria</taxon>
        <taxon>Bacillati</taxon>
        <taxon>Actinomycetota</taxon>
        <taxon>Actinomycetes</taxon>
        <taxon>Kitasatosporales</taxon>
        <taxon>Streptomycetaceae</taxon>
        <taxon>Streptomyces</taxon>
    </lineage>
</organism>
<proteinExistence type="predicted"/>
<comment type="caution">
    <text evidence="2">The sequence shown here is derived from an EMBL/GenBank/DDBJ whole genome shotgun (WGS) entry which is preliminary data.</text>
</comment>
<dbReference type="AlphaFoldDB" id="A0A117QK81"/>
<dbReference type="Gene3D" id="3.30.160.240">
    <property type="entry name" value="Rv1738"/>
    <property type="match status" value="1"/>
</dbReference>
<evidence type="ECO:0000256" key="1">
    <source>
        <dbReference type="SAM" id="MobiDB-lite"/>
    </source>
</evidence>
<dbReference type="Pfam" id="PF08962">
    <property type="entry name" value="Rv2632c-like"/>
    <property type="match status" value="1"/>
</dbReference>